<dbReference type="InterPro" id="IPR043128">
    <property type="entry name" value="Rev_trsase/Diguanyl_cyclase"/>
</dbReference>
<dbReference type="Gene3D" id="2.10.70.100">
    <property type="match status" value="1"/>
</dbReference>
<dbReference type="InterPro" id="IPR035919">
    <property type="entry name" value="EAL_sf"/>
</dbReference>
<dbReference type="PANTHER" id="PTHR33121">
    <property type="entry name" value="CYCLIC DI-GMP PHOSPHODIESTERASE PDEF"/>
    <property type="match status" value="1"/>
</dbReference>
<dbReference type="RefSeq" id="WP_173056407.1">
    <property type="nucleotide sequence ID" value="NZ_BAABGO010000001.1"/>
</dbReference>
<dbReference type="InterPro" id="IPR000014">
    <property type="entry name" value="PAS"/>
</dbReference>
<reference evidence="3 4" key="1">
    <citation type="submission" date="2020-03" db="EMBL/GenBank/DDBJ databases">
        <title>Whole genome shotgun sequence of Phytohabitans houttuyneae NBRC 108639.</title>
        <authorList>
            <person name="Komaki H."/>
            <person name="Tamura T."/>
        </authorList>
    </citation>
    <scope>NUCLEOTIDE SEQUENCE [LARGE SCALE GENOMIC DNA]</scope>
    <source>
        <strain evidence="3 4">NBRC 108639</strain>
    </source>
</reference>
<dbReference type="GO" id="GO:0071111">
    <property type="term" value="F:cyclic-guanylate-specific phosphodiesterase activity"/>
    <property type="evidence" value="ECO:0007669"/>
    <property type="project" value="InterPro"/>
</dbReference>
<dbReference type="AlphaFoldDB" id="A0A6V8KD76"/>
<evidence type="ECO:0008006" key="5">
    <source>
        <dbReference type="Google" id="ProtNLM"/>
    </source>
</evidence>
<accession>A0A6V8KD76</accession>
<feature type="domain" description="EAL" evidence="2">
    <location>
        <begin position="359"/>
        <end position="609"/>
    </location>
</feature>
<dbReference type="CDD" id="cd00130">
    <property type="entry name" value="PAS"/>
    <property type="match status" value="1"/>
</dbReference>
<name>A0A6V8KD76_9ACTN</name>
<dbReference type="InterPro" id="IPR001610">
    <property type="entry name" value="PAC"/>
</dbReference>
<reference evidence="3 4" key="2">
    <citation type="submission" date="2020-03" db="EMBL/GenBank/DDBJ databases">
        <authorList>
            <person name="Ichikawa N."/>
            <person name="Kimura A."/>
            <person name="Kitahashi Y."/>
            <person name="Uohara A."/>
        </authorList>
    </citation>
    <scope>NUCLEOTIDE SEQUENCE [LARGE SCALE GENOMIC DNA]</scope>
    <source>
        <strain evidence="3 4">NBRC 108639</strain>
    </source>
</reference>
<dbReference type="Pfam" id="PF08447">
    <property type="entry name" value="PAS_3"/>
    <property type="match status" value="1"/>
</dbReference>
<dbReference type="InterPro" id="IPR035965">
    <property type="entry name" value="PAS-like_dom_sf"/>
</dbReference>
<feature type="domain" description="PAC" evidence="1">
    <location>
        <begin position="135"/>
        <end position="187"/>
    </location>
</feature>
<proteinExistence type="predicted"/>
<dbReference type="Gene3D" id="3.30.70.270">
    <property type="match status" value="1"/>
</dbReference>
<dbReference type="PROSITE" id="PS50883">
    <property type="entry name" value="EAL"/>
    <property type="match status" value="1"/>
</dbReference>
<sequence>MDLDDILALAASHQPTVFERASASRNTRWVQQQYARAKADGRDLVGDVDPRDPLDGDTGEIPRITRTAQLAKQGTVRWDAATNELAWSDEMSLIFGRAPGVVRQSLETLIGLVHPDDERRIREAATSAWRERTATELTCRVVQPGGITRWVHCYIEVLTGTAGEPTGLIGTAQDVTELELARQERERRARRREIVERASGSFGPGTGLRDRAGFSDELDRARRTGSGVLLIVATEPQGGTEPQRLSEVVATFVMQVARRVDICGVLGPGEFGVLMPDIGLRPATSIAQTMVEKLRAQLFVAGPQALRIDAWGGLVRFEAHDESSSIDLLIDAESAWRHAKESGAVLKALPRPAPADERQEAWRTRVRAAVAGNGFTLYTQPILDLRLNQITRQEILLRTLNDAGNPVPPSPLLDIAEHVDETLPIDLWVMDNAFELIAQGPPTPHYQINVSGRSLGEPGLLGRVQDLLHKHDVDPRRITFEITETARIDNRSGALYFARAIRELGCQLALDDFGAAYSSFMYLKSFPIDLVKIDGAFITDIVNSPTDQALVRSIVEACQAHGVLTAGEYVRDAATIELLRGFGVDFAQGYEVGPPMPIAGAPASSGTSIEFDLRIDSPA</sequence>
<dbReference type="SUPFAM" id="SSF141868">
    <property type="entry name" value="EAL domain-like"/>
    <property type="match status" value="1"/>
</dbReference>
<evidence type="ECO:0000313" key="3">
    <source>
        <dbReference type="EMBL" id="GFJ78685.1"/>
    </source>
</evidence>
<dbReference type="SMART" id="SM00086">
    <property type="entry name" value="PAC"/>
    <property type="match status" value="1"/>
</dbReference>
<dbReference type="InterPro" id="IPR013655">
    <property type="entry name" value="PAS_fold_3"/>
</dbReference>
<evidence type="ECO:0000259" key="2">
    <source>
        <dbReference type="PROSITE" id="PS50883"/>
    </source>
</evidence>
<dbReference type="EMBL" id="BLPF01000001">
    <property type="protein sequence ID" value="GFJ78685.1"/>
    <property type="molecule type" value="Genomic_DNA"/>
</dbReference>
<dbReference type="SMART" id="SM00052">
    <property type="entry name" value="EAL"/>
    <property type="match status" value="1"/>
</dbReference>
<dbReference type="SUPFAM" id="SSF55073">
    <property type="entry name" value="Nucleotide cyclase"/>
    <property type="match status" value="1"/>
</dbReference>
<dbReference type="SUPFAM" id="SSF55785">
    <property type="entry name" value="PYP-like sensor domain (PAS domain)"/>
    <property type="match status" value="1"/>
</dbReference>
<dbReference type="PROSITE" id="PS50113">
    <property type="entry name" value="PAC"/>
    <property type="match status" value="1"/>
</dbReference>
<dbReference type="Gene3D" id="3.20.20.450">
    <property type="entry name" value="EAL domain"/>
    <property type="match status" value="1"/>
</dbReference>
<dbReference type="Proteomes" id="UP000482800">
    <property type="component" value="Unassembled WGS sequence"/>
</dbReference>
<organism evidence="3 4">
    <name type="scientific">Phytohabitans houttuyneae</name>
    <dbReference type="NCBI Taxonomy" id="1076126"/>
    <lineage>
        <taxon>Bacteria</taxon>
        <taxon>Bacillati</taxon>
        <taxon>Actinomycetota</taxon>
        <taxon>Actinomycetes</taxon>
        <taxon>Micromonosporales</taxon>
        <taxon>Micromonosporaceae</taxon>
    </lineage>
</organism>
<evidence type="ECO:0000259" key="1">
    <source>
        <dbReference type="PROSITE" id="PS50113"/>
    </source>
</evidence>
<dbReference type="InterPro" id="IPR000700">
    <property type="entry name" value="PAS-assoc_C"/>
</dbReference>
<evidence type="ECO:0000313" key="4">
    <source>
        <dbReference type="Proteomes" id="UP000482800"/>
    </source>
</evidence>
<dbReference type="Pfam" id="PF00563">
    <property type="entry name" value="EAL"/>
    <property type="match status" value="1"/>
</dbReference>
<dbReference type="Gene3D" id="3.30.450.20">
    <property type="entry name" value="PAS domain"/>
    <property type="match status" value="1"/>
</dbReference>
<dbReference type="InterPro" id="IPR001633">
    <property type="entry name" value="EAL_dom"/>
</dbReference>
<dbReference type="InterPro" id="IPR050706">
    <property type="entry name" value="Cyclic-di-GMP_PDE-like"/>
</dbReference>
<gene>
    <name evidence="3" type="ORF">Phou_028650</name>
</gene>
<dbReference type="CDD" id="cd01948">
    <property type="entry name" value="EAL"/>
    <property type="match status" value="1"/>
</dbReference>
<keyword evidence="4" id="KW-1185">Reference proteome</keyword>
<dbReference type="PANTHER" id="PTHR33121:SF23">
    <property type="entry name" value="CYCLIC DI-GMP PHOSPHODIESTERASE PDEB"/>
    <property type="match status" value="1"/>
</dbReference>
<protein>
    <recommendedName>
        <fullName evidence="5">EAL domain-containing protein</fullName>
    </recommendedName>
</protein>
<dbReference type="InterPro" id="IPR029787">
    <property type="entry name" value="Nucleotide_cyclase"/>
</dbReference>
<comment type="caution">
    <text evidence="3">The sequence shown here is derived from an EMBL/GenBank/DDBJ whole genome shotgun (WGS) entry which is preliminary data.</text>
</comment>